<dbReference type="PANTHER" id="PTHR47926">
    <property type="entry name" value="PENTATRICOPEPTIDE REPEAT-CONTAINING PROTEIN"/>
    <property type="match status" value="1"/>
</dbReference>
<dbReference type="SMR" id="A0A3B6LVX1"/>
<sequence>MARCSVAKPLTTAAAAPRLPRRRALLVSAAAASLATATTRTQRLSALSKPPKPPPLLPRPRLPTSNHAPTNDKQDDRREASTGAASSGSGSPSGAGDVLRLMDALGVAPDEDVYVSLLRDSVDAAEVAAVHAHFDAARAAPGLPLPLANRLLLAYAACGDMAAARKVFDEIPVKDGITWATMVSAYSDGCFHEEALRLFTRMCQEEHGLAGDLLGHAIVAVLRSCARLGRLRGFGEQVHALVVKTKRVCGDTGSSLLQLYIASNQHDSARQVLQAMRCCSHEPVPEAAWTSFMTACHRDGLLDEAIYVFRDMVSSGVARSSFSLSTILAVCAESDNCRCYGQQVHGDAIKHGVETDQFVVSGLVHMYAKQGRLADAARAFEAVGGKPDAVCWNAMAMGYARGGWYREATRMMYQMKAAGLDLPGLNVVGMACSRVKKEYLREERTSQAARVDPPGLNVVRTACSG</sequence>
<dbReference type="STRING" id="4565.A0A3B6LVX1"/>
<dbReference type="NCBIfam" id="TIGR00756">
    <property type="entry name" value="PPR"/>
    <property type="match status" value="3"/>
</dbReference>
<reference evidence="5" key="1">
    <citation type="submission" date="2018-08" db="EMBL/GenBank/DDBJ databases">
        <authorList>
            <person name="Rossello M."/>
        </authorList>
    </citation>
    <scope>NUCLEOTIDE SEQUENCE [LARGE SCALE GENOMIC DNA]</scope>
    <source>
        <strain evidence="5">cv. Chinese Spring</strain>
    </source>
</reference>
<dbReference type="Pfam" id="PF01535">
    <property type="entry name" value="PPR"/>
    <property type="match status" value="3"/>
</dbReference>
<feature type="repeat" description="PPR" evidence="3">
    <location>
        <begin position="285"/>
        <end position="319"/>
    </location>
</feature>
<dbReference type="GO" id="GO:0003723">
    <property type="term" value="F:RNA binding"/>
    <property type="evidence" value="ECO:0007669"/>
    <property type="project" value="InterPro"/>
</dbReference>
<organism evidence="5">
    <name type="scientific">Triticum aestivum</name>
    <name type="common">Wheat</name>
    <dbReference type="NCBI Taxonomy" id="4565"/>
    <lineage>
        <taxon>Eukaryota</taxon>
        <taxon>Viridiplantae</taxon>
        <taxon>Streptophyta</taxon>
        <taxon>Embryophyta</taxon>
        <taxon>Tracheophyta</taxon>
        <taxon>Spermatophyta</taxon>
        <taxon>Magnoliopsida</taxon>
        <taxon>Liliopsida</taxon>
        <taxon>Poales</taxon>
        <taxon>Poaceae</taxon>
        <taxon>BOP clade</taxon>
        <taxon>Pooideae</taxon>
        <taxon>Triticodae</taxon>
        <taxon>Triticeae</taxon>
        <taxon>Triticinae</taxon>
        <taxon>Triticum</taxon>
    </lineage>
</organism>
<dbReference type="EnsemblPlants" id="TraesCS5B02G512300.4">
    <property type="protein sequence ID" value="TraesCS5B02G512300.4"/>
    <property type="gene ID" value="TraesCS5B02G512300"/>
</dbReference>
<evidence type="ECO:0000256" key="1">
    <source>
        <dbReference type="ARBA" id="ARBA00022737"/>
    </source>
</evidence>
<dbReference type="InterPro" id="IPR002885">
    <property type="entry name" value="PPR_rpt"/>
</dbReference>
<evidence type="ECO:0000256" key="4">
    <source>
        <dbReference type="SAM" id="MobiDB-lite"/>
    </source>
</evidence>
<feature type="compositionally biased region" description="Pro residues" evidence="4">
    <location>
        <begin position="50"/>
        <end position="61"/>
    </location>
</feature>
<proteinExistence type="predicted"/>
<feature type="compositionally biased region" description="Low complexity" evidence="4">
    <location>
        <begin position="81"/>
        <end position="95"/>
    </location>
</feature>
<dbReference type="AlphaFoldDB" id="A0A3B6LVX1"/>
<keyword evidence="6" id="KW-1185">Reference proteome</keyword>
<feature type="repeat" description="PPR" evidence="3">
    <location>
        <begin position="388"/>
        <end position="422"/>
    </location>
</feature>
<feature type="compositionally biased region" description="Low complexity" evidence="4">
    <location>
        <begin position="38"/>
        <end position="49"/>
    </location>
</feature>
<dbReference type="Proteomes" id="UP000019116">
    <property type="component" value="Chromosome 5B"/>
</dbReference>
<dbReference type="InterPro" id="IPR011990">
    <property type="entry name" value="TPR-like_helical_dom_sf"/>
</dbReference>
<dbReference type="PANTHER" id="PTHR47926:SF439">
    <property type="entry name" value="PENTACOTRIPEPTIDE-REPEAT REGION OF PRORP DOMAIN-CONTAINING PROTEIN"/>
    <property type="match status" value="1"/>
</dbReference>
<feature type="repeat" description="PPR" evidence="3">
    <location>
        <begin position="175"/>
        <end position="209"/>
    </location>
</feature>
<dbReference type="PROSITE" id="PS51375">
    <property type="entry name" value="PPR"/>
    <property type="match status" value="3"/>
</dbReference>
<evidence type="ECO:0000256" key="3">
    <source>
        <dbReference type="PROSITE-ProRule" id="PRU00708"/>
    </source>
</evidence>
<dbReference type="Gramene" id="TraesCS5B02G512300.4">
    <property type="protein sequence ID" value="TraesCS5B02G512300.4"/>
    <property type="gene ID" value="TraesCS5B02G512300"/>
</dbReference>
<feature type="region of interest" description="Disordered" evidence="4">
    <location>
        <begin position="38"/>
        <end position="95"/>
    </location>
</feature>
<evidence type="ECO:0000313" key="6">
    <source>
        <dbReference type="Proteomes" id="UP000019116"/>
    </source>
</evidence>
<feature type="compositionally biased region" description="Basic and acidic residues" evidence="4">
    <location>
        <begin position="70"/>
        <end position="80"/>
    </location>
</feature>
<name>A0A3B6LVX1_WHEAT</name>
<keyword evidence="2" id="KW-0809">Transit peptide</keyword>
<dbReference type="Gramene" id="TraesCS5B03G1242000.2">
    <property type="protein sequence ID" value="TraesCS5B03G1242000.2.CDS"/>
    <property type="gene ID" value="TraesCS5B03G1242000"/>
</dbReference>
<dbReference type="OrthoDB" id="1893323at2759"/>
<dbReference type="GO" id="GO:0009451">
    <property type="term" value="P:RNA modification"/>
    <property type="evidence" value="ECO:0007669"/>
    <property type="project" value="InterPro"/>
</dbReference>
<dbReference type="Gramene" id="TraesRN5B0101209700.2">
    <property type="protein sequence ID" value="TraesRN5B0101209700.2"/>
    <property type="gene ID" value="TraesRN5B0101209700"/>
</dbReference>
<evidence type="ECO:0000256" key="2">
    <source>
        <dbReference type="ARBA" id="ARBA00022946"/>
    </source>
</evidence>
<dbReference type="SUPFAM" id="SSF48452">
    <property type="entry name" value="TPR-like"/>
    <property type="match status" value="1"/>
</dbReference>
<dbReference type="Gene3D" id="1.25.40.10">
    <property type="entry name" value="Tetratricopeptide repeat domain"/>
    <property type="match status" value="3"/>
</dbReference>
<keyword evidence="1" id="KW-0677">Repeat</keyword>
<dbReference type="InterPro" id="IPR046960">
    <property type="entry name" value="PPR_At4g14850-like_plant"/>
</dbReference>
<gene>
    <name evidence="5" type="primary">LOC123114138</name>
</gene>
<evidence type="ECO:0000313" key="5">
    <source>
        <dbReference type="EnsemblPlants" id="TraesCS5B02G512300.4"/>
    </source>
</evidence>
<evidence type="ECO:0008006" key="7">
    <source>
        <dbReference type="Google" id="ProtNLM"/>
    </source>
</evidence>
<protein>
    <recommendedName>
        <fullName evidence="7">Pentacotripeptide-repeat region of PRORP domain-containing protein</fullName>
    </recommendedName>
</protein>
<accession>A0A3B6LVX1</accession>
<reference evidence="5" key="2">
    <citation type="submission" date="2018-10" db="UniProtKB">
        <authorList>
            <consortium name="EnsemblPlants"/>
        </authorList>
    </citation>
    <scope>IDENTIFICATION</scope>
</reference>